<dbReference type="InterPro" id="IPR002528">
    <property type="entry name" value="MATE_fam"/>
</dbReference>
<feature type="transmembrane region" description="Helical" evidence="2">
    <location>
        <begin position="134"/>
        <end position="156"/>
    </location>
</feature>
<proteinExistence type="predicted"/>
<feature type="transmembrane region" description="Helical" evidence="2">
    <location>
        <begin position="335"/>
        <end position="353"/>
    </location>
</feature>
<sequence>MIGGFINNVMIARVDSTTFAAGLLVNSIQLTLGMVVFGLLYSLSALIGTVIGEAKNPERVGQLFIAGAVVSLALSIPSMAVLFWIEPLLRMLGQPAAMADLCARYFRLYVWAVPAMGIVSVYVQFLLGTFKQAIVFLYSIGSMVVSIALGYVMIFGKLGLPAMGIEGLAGAAVVTAWLAAAVLTYFILGRPEHRQYALLAFKARGLQSAIASTLRLGFPISVQSGNEICSFLITSIMVGWLGIEALSAQQVATRYVMMLVIPVIGLSQAASMVVSRSFGAKNLAEVKQYGGFYASMGVTYSLIVLAAFVLAPRIFIKVFLEDTPENAGLFETLPIILVWIAVGQVFDAIRNVVTGALRGLQDTKYPMNMAILAIWPIGIPLTYFMGFALHWGLVGITLARNVVMAIGCGVLLLRWRSKVAALGASA</sequence>
<feature type="transmembrane region" description="Helical" evidence="2">
    <location>
        <begin position="291"/>
        <end position="315"/>
    </location>
</feature>
<feature type="transmembrane region" description="Helical" evidence="2">
    <location>
        <begin position="105"/>
        <end position="127"/>
    </location>
</feature>
<protein>
    <submittedName>
        <fullName evidence="3">MATE family efflux transporter</fullName>
    </submittedName>
</protein>
<gene>
    <name evidence="3" type="ORF">LZC95_34900</name>
</gene>
<organism evidence="3 4">
    <name type="scientific">Pendulispora brunnea</name>
    <dbReference type="NCBI Taxonomy" id="2905690"/>
    <lineage>
        <taxon>Bacteria</taxon>
        <taxon>Pseudomonadati</taxon>
        <taxon>Myxococcota</taxon>
        <taxon>Myxococcia</taxon>
        <taxon>Myxococcales</taxon>
        <taxon>Sorangiineae</taxon>
        <taxon>Pendulisporaceae</taxon>
        <taxon>Pendulispora</taxon>
    </lineage>
</organism>
<feature type="transmembrane region" description="Helical" evidence="2">
    <location>
        <begin position="365"/>
        <end position="385"/>
    </location>
</feature>
<evidence type="ECO:0000313" key="4">
    <source>
        <dbReference type="Proteomes" id="UP001379533"/>
    </source>
</evidence>
<name>A0ABZ2JYR0_9BACT</name>
<keyword evidence="1" id="KW-0813">Transport</keyword>
<feature type="transmembrane region" description="Helical" evidence="2">
    <location>
        <begin position="28"/>
        <end position="51"/>
    </location>
</feature>
<accession>A0ABZ2JYR0</accession>
<feature type="transmembrane region" description="Helical" evidence="2">
    <location>
        <begin position="391"/>
        <end position="413"/>
    </location>
</feature>
<feature type="transmembrane region" description="Helical" evidence="2">
    <location>
        <begin position="63"/>
        <end position="85"/>
    </location>
</feature>
<evidence type="ECO:0000256" key="2">
    <source>
        <dbReference type="SAM" id="Phobius"/>
    </source>
</evidence>
<dbReference type="Pfam" id="PF01554">
    <property type="entry name" value="MatE"/>
    <property type="match status" value="2"/>
</dbReference>
<evidence type="ECO:0000256" key="1">
    <source>
        <dbReference type="ARBA" id="ARBA00022448"/>
    </source>
</evidence>
<dbReference type="InterPro" id="IPR050222">
    <property type="entry name" value="MATE_MdtK"/>
</dbReference>
<feature type="transmembrane region" description="Helical" evidence="2">
    <location>
        <begin position="225"/>
        <end position="243"/>
    </location>
</feature>
<dbReference type="PANTHER" id="PTHR43298:SF2">
    <property type="entry name" value="FMN_FAD EXPORTER YEEO-RELATED"/>
    <property type="match status" value="1"/>
</dbReference>
<keyword evidence="2" id="KW-0812">Transmembrane</keyword>
<dbReference type="EMBL" id="CP089982">
    <property type="protein sequence ID" value="WXA91637.1"/>
    <property type="molecule type" value="Genomic_DNA"/>
</dbReference>
<feature type="transmembrane region" description="Helical" evidence="2">
    <location>
        <begin position="255"/>
        <end position="279"/>
    </location>
</feature>
<dbReference type="NCBIfam" id="TIGR00797">
    <property type="entry name" value="matE"/>
    <property type="match status" value="1"/>
</dbReference>
<keyword evidence="4" id="KW-1185">Reference proteome</keyword>
<dbReference type="Proteomes" id="UP001379533">
    <property type="component" value="Chromosome"/>
</dbReference>
<keyword evidence="2" id="KW-0472">Membrane</keyword>
<dbReference type="PANTHER" id="PTHR43298">
    <property type="entry name" value="MULTIDRUG RESISTANCE PROTEIN NORM-RELATED"/>
    <property type="match status" value="1"/>
</dbReference>
<keyword evidence="2" id="KW-1133">Transmembrane helix</keyword>
<feature type="transmembrane region" description="Helical" evidence="2">
    <location>
        <begin position="168"/>
        <end position="188"/>
    </location>
</feature>
<evidence type="ECO:0000313" key="3">
    <source>
        <dbReference type="EMBL" id="WXA91637.1"/>
    </source>
</evidence>
<reference evidence="3 4" key="1">
    <citation type="submission" date="2021-12" db="EMBL/GenBank/DDBJ databases">
        <title>Discovery of the Pendulisporaceae a myxobacterial family with distinct sporulation behavior and unique specialized metabolism.</title>
        <authorList>
            <person name="Garcia R."/>
            <person name="Popoff A."/>
            <person name="Bader C.D."/>
            <person name="Loehr J."/>
            <person name="Walesch S."/>
            <person name="Walt C."/>
            <person name="Boldt J."/>
            <person name="Bunk B."/>
            <person name="Haeckl F.J.F.P.J."/>
            <person name="Gunesch A.P."/>
            <person name="Birkelbach J."/>
            <person name="Nuebel U."/>
            <person name="Pietschmann T."/>
            <person name="Bach T."/>
            <person name="Mueller R."/>
        </authorList>
    </citation>
    <scope>NUCLEOTIDE SEQUENCE [LARGE SCALE GENOMIC DNA]</scope>
    <source>
        <strain evidence="3 4">MSr12523</strain>
    </source>
</reference>